<dbReference type="STRING" id="252305.OB2597_06315"/>
<dbReference type="GO" id="GO:0008270">
    <property type="term" value="F:zinc ion binding"/>
    <property type="evidence" value="ECO:0007669"/>
    <property type="project" value="InterPro"/>
</dbReference>
<accession>A3TT98</accession>
<dbReference type="GO" id="GO:0008168">
    <property type="term" value="F:methyltransferase activity"/>
    <property type="evidence" value="ECO:0007669"/>
    <property type="project" value="InterPro"/>
</dbReference>
<gene>
    <name evidence="3" type="ORF">OB2597_06315</name>
</gene>
<organism evidence="3 4">
    <name type="scientific">Pseudooceanicola batsensis (strain ATCC BAA-863 / DSM 15984 / KCTC 12145 / HTCC2597)</name>
    <name type="common">Oceanicola batsensis</name>
    <dbReference type="NCBI Taxonomy" id="252305"/>
    <lineage>
        <taxon>Bacteria</taxon>
        <taxon>Pseudomonadati</taxon>
        <taxon>Pseudomonadota</taxon>
        <taxon>Alphaproteobacteria</taxon>
        <taxon>Rhodobacterales</taxon>
        <taxon>Paracoccaceae</taxon>
        <taxon>Pseudooceanicola</taxon>
    </lineage>
</organism>
<comment type="caution">
    <text evidence="3">The sequence shown here is derived from an EMBL/GenBank/DDBJ whole genome shotgun (WGS) entry which is preliminary data.</text>
</comment>
<name>A3TT98_PSEBH</name>
<protein>
    <submittedName>
        <fullName evidence="3">Hypothetical ada regulatory protein</fullName>
    </submittedName>
</protein>
<dbReference type="HOGENOM" id="CLU_2370063_0_0_5"/>
<dbReference type="GO" id="GO:0006355">
    <property type="term" value="P:regulation of DNA-templated transcription"/>
    <property type="evidence" value="ECO:0007669"/>
    <property type="project" value="InterPro"/>
</dbReference>
<keyword evidence="4" id="KW-1185">Reference proteome</keyword>
<dbReference type="SUPFAM" id="SSF57884">
    <property type="entry name" value="Ada DNA repair protein, N-terminal domain (N-Ada 10)"/>
    <property type="match status" value="1"/>
</dbReference>
<proteinExistence type="predicted"/>
<dbReference type="EMBL" id="AAMO01000001">
    <property type="protein sequence ID" value="EAQ04875.1"/>
    <property type="molecule type" value="Genomic_DNA"/>
</dbReference>
<reference evidence="3 4" key="1">
    <citation type="journal article" date="2010" name="J. Bacteriol.">
        <title>Genome sequences of Oceanicola granulosus HTCC2516(T) and Oceanicola batsensis HTCC2597(TDelta).</title>
        <authorList>
            <person name="Thrash J.C."/>
            <person name="Cho J.C."/>
            <person name="Vergin K.L."/>
            <person name="Giovannoni S.J."/>
        </authorList>
    </citation>
    <scope>NUCLEOTIDE SEQUENCE [LARGE SCALE GENOMIC DNA]</scope>
    <source>
        <strain evidence="4">ATCC BAA-863 / DSM 15984 / KCTC 12145 / HTCC2597</strain>
    </source>
</reference>
<dbReference type="Pfam" id="PF02805">
    <property type="entry name" value="Ada_Zn_binding"/>
    <property type="match status" value="1"/>
</dbReference>
<feature type="domain" description="Ada DNA repair metal-binding" evidence="2">
    <location>
        <begin position="19"/>
        <end position="81"/>
    </location>
</feature>
<keyword evidence="1" id="KW-0010">Activator</keyword>
<dbReference type="GO" id="GO:0006281">
    <property type="term" value="P:DNA repair"/>
    <property type="evidence" value="ECO:0007669"/>
    <property type="project" value="InterPro"/>
</dbReference>
<dbReference type="OrthoDB" id="9802228at2"/>
<evidence type="ECO:0000313" key="4">
    <source>
        <dbReference type="Proteomes" id="UP000004318"/>
    </source>
</evidence>
<dbReference type="eggNOG" id="COG2169">
    <property type="taxonomic scope" value="Bacteria"/>
</dbReference>
<evidence type="ECO:0000259" key="2">
    <source>
        <dbReference type="Pfam" id="PF02805"/>
    </source>
</evidence>
<evidence type="ECO:0000313" key="3">
    <source>
        <dbReference type="EMBL" id="EAQ04875.1"/>
    </source>
</evidence>
<sequence>MTRISATPPEPGLTDGPGCYDAFFSRDGRMRGRLWLGVATTGIFCRQGCPARRPKPGNCRWFGSARACLDAGFRPCKRRRPLHDDPAPAGASRHG</sequence>
<dbReference type="InterPro" id="IPR004026">
    <property type="entry name" value="Ada_DNA_repair_Zn-bd"/>
</dbReference>
<dbReference type="RefSeq" id="WP_009805492.1">
    <property type="nucleotide sequence ID" value="NZ_CH724131.1"/>
</dbReference>
<dbReference type="Proteomes" id="UP000004318">
    <property type="component" value="Unassembled WGS sequence"/>
</dbReference>
<dbReference type="AlphaFoldDB" id="A3TT98"/>
<evidence type="ECO:0000256" key="1">
    <source>
        <dbReference type="ARBA" id="ARBA00023159"/>
    </source>
</evidence>
<dbReference type="GO" id="GO:0003677">
    <property type="term" value="F:DNA binding"/>
    <property type="evidence" value="ECO:0007669"/>
    <property type="project" value="InterPro"/>
</dbReference>
<dbReference type="Gene3D" id="3.40.10.10">
    <property type="entry name" value="DNA Methylphosphotriester Repair Domain"/>
    <property type="match status" value="1"/>
</dbReference>
<dbReference type="InterPro" id="IPR035451">
    <property type="entry name" value="Ada-like_dom_sf"/>
</dbReference>